<feature type="compositionally biased region" description="Low complexity" evidence="6">
    <location>
        <begin position="836"/>
        <end position="855"/>
    </location>
</feature>
<feature type="compositionally biased region" description="Polar residues" evidence="6">
    <location>
        <begin position="724"/>
        <end position="739"/>
    </location>
</feature>
<dbReference type="GO" id="GO:0044666">
    <property type="term" value="C:MLL3/4 complex"/>
    <property type="evidence" value="ECO:0007669"/>
    <property type="project" value="TreeGrafter"/>
</dbReference>
<dbReference type="InterPro" id="IPR001357">
    <property type="entry name" value="BRCT_dom"/>
</dbReference>
<evidence type="ECO:0000313" key="9">
    <source>
        <dbReference type="Proteomes" id="UP000091820"/>
    </source>
</evidence>
<dbReference type="STRING" id="37001.A0A1A9WBC9"/>
<feature type="compositionally biased region" description="Low complexity" evidence="6">
    <location>
        <begin position="452"/>
        <end position="463"/>
    </location>
</feature>
<dbReference type="CDD" id="cd17730">
    <property type="entry name" value="BRCT_PAXIP1_rpt4"/>
    <property type="match status" value="1"/>
</dbReference>
<dbReference type="InterPro" id="IPR051579">
    <property type="entry name" value="DDR_Transcriptional_Reg"/>
</dbReference>
<feature type="domain" description="BRCT" evidence="7">
    <location>
        <begin position="1535"/>
        <end position="1638"/>
    </location>
</feature>
<dbReference type="CDD" id="cd17710">
    <property type="entry name" value="BRCT_PAXIP1_rpt2"/>
    <property type="match status" value="1"/>
</dbReference>
<dbReference type="SMART" id="SM00292">
    <property type="entry name" value="BRCT"/>
    <property type="match status" value="6"/>
</dbReference>
<sequence length="1653" mass="186654">MENLKISDHLFSNIRYFVVGNLDDEVERLLKNGGAQSRSFICDMVTHLICAPNYTEGEVVMNVDLYNVIPVTVQWILHSVKLGRLASTKPFDPTATRLMKNIAAAIVNVSVSDRKRLYAMLTFHGAQVATNLVNNVTHLICGFAEGPIYTKANSLPKGSLNIVTPDWVIECLNQKKLLNCDPYHPRLLRQIERPKASLLSGAVSTNAIVGHSVGSVPPTARKPPPTVEETLSNILGFDDDPLMDKTSDLDSVTPLDANAAQSIANIKSQLQAAAVQITAAKDAKNSASQSTSINHTIPKTEVSASSPFNRNTPSEISPQPTHNLQHQQQQQSQIVFVRPRNIQQQQQQQQQQQSQQLLSASQSQNPTQGQSASIQQTQQQQIILQQKIIPTVSANVQHQHHQQQHSIQLQQQQQSLQIQQQQQIIQQQRTSLTPTHLSADARAPTPQPPRTPQSSSGRQTPQAPRTPQPCTTPQPQQMTGQSPQHATSVIAMSPQQHSQTAQPNPQHQTQQQQQTITMSPQMLHQHILRQQQLLQQQQLQLQQQIQNGQSLTPHQQALQRQIQHQQQQLIQQQQQLHQQLQQQQMQQQSPRLQQNPSPAPQTPSPSLASNVAATNMMPPQSPRQLQSPAPQMTPPPPPQSPVPAGTQQQNPLLIQQQLRQQLQQSRQQQRQQQQSPQHLMSPQPFQQPQRVQMQMQQMQQQLQQQQQQQSPQHRASPSAPPSPITQHNQPQSKMISSQKPIDPTDPVQQIISQQRQVQTQQQIITQQIQQNSQQQQQLQQSQQHINTSTTNKPKYIISQQQFNQLSLQQQQQILQQNQQNQNFFIVNQSNVTQLAGQQHQQQQQPQHQISQSTSQLIKQQQPPPPMYNQRTTVLIQQQQTSQSPQQQQQSQPLGQTQQLIIQQESTQQQQQTQQQPNQQTHWSPQSPAQQVQQMSGKPGSLATMQSSLQQLQQQTQPRIAQVSQQQQFIRTARPNLQWQQQQGDRLCATPQPQRQLIQLDDKTHAHFMSLDPVKKAEYIAKIQSKQRVMLRQQVAYQPRPGAPNVVASALGTAPRPAGPTTQHIIVQSQMPGGLTQQQQMQWLQQQQRQVVVRAGNRTPGLSPLTPTQQLVVAGGGGAVQQQVVTAPGSVGPTRVMTPAGYIQQGRVTQLPMPPRPQFYGHNPNLKLPTDLFLVGCTFYIVEEYEESDGDELPIWMETIRQFGGDIEKVYCPRVTHVLCRTQRHGVVMQALRDAKRCITAYWLSDICLKKHLSPPWQPLHLPFPSPFGYQKPLERHIVASNGYEPEEEYRIKQMAQECGAIYTSYLSKLNTILIAKKLEGDLYQAAKEWNIPIVNTQWINDIAIGNLSTMTQYDNQKYQQYNVTTSPFRIDYALVPHLMAAWKAPINLTQEAHERVKRYLAEPFFEKAKRQKISPYQEHVPETIVCLEYPQTNKPPKVLFSQVCDVESLKKVVISLGGIVVDNPIEATYLVMTRENRTCKLIQAVCHVDFVVKSQWLVESAKAGKFLPAEPYKIDCIPVDENLKFPLEKVLNSTTRSSLFAGKYFYVTPDVFPARSEIVRMIESSGGKVEEKRRTAQAIAEIHSQASDSYIIVTCPNDMHLCTDLIRFGNPKCLIVSTEFVMSSILKQSLEIEQNIMPLLYNNSYAGGNKTNK</sequence>
<dbReference type="PANTHER" id="PTHR23196">
    <property type="entry name" value="PAX TRANSCRIPTION ACTIVATION DOMAIN INTERACTING PROTEIN"/>
    <property type="match status" value="1"/>
</dbReference>
<keyword evidence="9" id="KW-1185">Reference proteome</keyword>
<keyword evidence="2" id="KW-0227">DNA damage</keyword>
<feature type="region of interest" description="Disordered" evidence="6">
    <location>
        <begin position="836"/>
        <end position="955"/>
    </location>
</feature>
<dbReference type="SUPFAM" id="SSF52113">
    <property type="entry name" value="BRCT domain"/>
    <property type="match status" value="6"/>
</dbReference>
<dbReference type="PROSITE" id="PS50172">
    <property type="entry name" value="BRCT"/>
    <property type="match status" value="5"/>
</dbReference>
<dbReference type="Gene3D" id="3.40.50.10190">
    <property type="entry name" value="BRCT domain"/>
    <property type="match status" value="6"/>
</dbReference>
<dbReference type="InterPro" id="IPR036420">
    <property type="entry name" value="BRCT_dom_sf"/>
</dbReference>
<evidence type="ECO:0000313" key="8">
    <source>
        <dbReference type="EnsemblMetazoa" id="GBRI013075-PA"/>
    </source>
</evidence>
<feature type="domain" description="BRCT" evidence="7">
    <location>
        <begin position="1268"/>
        <end position="1341"/>
    </location>
</feature>
<evidence type="ECO:0000256" key="4">
    <source>
        <dbReference type="ARBA" id="ARBA00023858"/>
    </source>
</evidence>
<feature type="compositionally biased region" description="Low complexity" evidence="6">
    <location>
        <begin position="945"/>
        <end position="955"/>
    </location>
</feature>
<feature type="region of interest" description="Disordered" evidence="6">
    <location>
        <begin position="437"/>
        <end position="517"/>
    </location>
</feature>
<dbReference type="PANTHER" id="PTHR23196:SF1">
    <property type="entry name" value="PAX-INTERACTING PROTEIN 1"/>
    <property type="match status" value="1"/>
</dbReference>
<feature type="region of interest" description="Disordered" evidence="6">
    <location>
        <begin position="354"/>
        <end position="374"/>
    </location>
</feature>
<feature type="compositionally biased region" description="Polar residues" evidence="6">
    <location>
        <begin position="285"/>
        <end position="324"/>
    </location>
</feature>
<dbReference type="CDD" id="cd17711">
    <property type="entry name" value="BRCT_PAXIP1_rpt3"/>
    <property type="match status" value="1"/>
</dbReference>
<dbReference type="EnsemblMetazoa" id="GBRI013075-RA">
    <property type="protein sequence ID" value="GBRI013075-PA"/>
    <property type="gene ID" value="GBRI013075"/>
</dbReference>
<dbReference type="VEuPathDB" id="VectorBase:GBRI013075"/>
<feature type="compositionally biased region" description="Low complexity" evidence="6">
    <location>
        <begin position="473"/>
        <end position="484"/>
    </location>
</feature>
<keyword evidence="3" id="KW-0539">Nucleus</keyword>
<dbReference type="CDD" id="cd18440">
    <property type="entry name" value="BRCT_PAXIP1_rpt6"/>
    <property type="match status" value="1"/>
</dbReference>
<dbReference type="Pfam" id="PF12738">
    <property type="entry name" value="PTCB-BRCT"/>
    <property type="match status" value="2"/>
</dbReference>
<feature type="compositionally biased region" description="Polar residues" evidence="6">
    <location>
        <begin position="921"/>
        <end position="935"/>
    </location>
</feature>
<feature type="region of interest" description="Disordered" evidence="6">
    <location>
        <begin position="283"/>
        <end position="333"/>
    </location>
</feature>
<feature type="compositionally biased region" description="Pro residues" evidence="6">
    <location>
        <begin position="631"/>
        <end position="641"/>
    </location>
</feature>
<evidence type="ECO:0000256" key="3">
    <source>
        <dbReference type="ARBA" id="ARBA00023242"/>
    </source>
</evidence>
<evidence type="ECO:0000256" key="1">
    <source>
        <dbReference type="ARBA" id="ARBA00004123"/>
    </source>
</evidence>
<feature type="domain" description="BRCT" evidence="7">
    <location>
        <begin position="94"/>
        <end position="185"/>
    </location>
</feature>
<feature type="compositionally biased region" description="Low complexity" evidence="6">
    <location>
        <begin position="876"/>
        <end position="920"/>
    </location>
</feature>
<dbReference type="Proteomes" id="UP000091820">
    <property type="component" value="Unassembled WGS sequence"/>
</dbReference>
<feature type="compositionally biased region" description="Low complexity" evidence="6">
    <location>
        <begin position="580"/>
        <end position="594"/>
    </location>
</feature>
<dbReference type="CDD" id="cd17714">
    <property type="entry name" value="BRCT_PAXIP1_rpt1"/>
    <property type="match status" value="1"/>
</dbReference>
<protein>
    <recommendedName>
        <fullName evidence="4">PAX-interacting protein 1</fullName>
    </recommendedName>
    <alternativeName>
        <fullName evidence="5">PAX transactivation activation domain-interacting protein</fullName>
    </alternativeName>
</protein>
<dbReference type="Pfam" id="PF00533">
    <property type="entry name" value="BRCT"/>
    <property type="match status" value="1"/>
</dbReference>
<reference evidence="9" key="1">
    <citation type="submission" date="2014-03" db="EMBL/GenBank/DDBJ databases">
        <authorList>
            <person name="Aksoy S."/>
            <person name="Warren W."/>
            <person name="Wilson R.K."/>
        </authorList>
    </citation>
    <scope>NUCLEOTIDE SEQUENCE [LARGE SCALE GENOMIC DNA]</scope>
    <source>
        <strain evidence="9">IAEA</strain>
    </source>
</reference>
<evidence type="ECO:0000259" key="7">
    <source>
        <dbReference type="PROSITE" id="PS50172"/>
    </source>
</evidence>
<organism evidence="8 9">
    <name type="scientific">Glossina brevipalpis</name>
    <dbReference type="NCBI Taxonomy" id="37001"/>
    <lineage>
        <taxon>Eukaryota</taxon>
        <taxon>Metazoa</taxon>
        <taxon>Ecdysozoa</taxon>
        <taxon>Arthropoda</taxon>
        <taxon>Hexapoda</taxon>
        <taxon>Insecta</taxon>
        <taxon>Pterygota</taxon>
        <taxon>Neoptera</taxon>
        <taxon>Endopterygota</taxon>
        <taxon>Diptera</taxon>
        <taxon>Brachycera</taxon>
        <taxon>Muscomorpha</taxon>
        <taxon>Hippoboscoidea</taxon>
        <taxon>Glossinidae</taxon>
        <taxon>Glossina</taxon>
    </lineage>
</organism>
<name>A0A1A9WBC9_9MUSC</name>
<reference evidence="8" key="2">
    <citation type="submission" date="2020-05" db="UniProtKB">
        <authorList>
            <consortium name="EnsemblMetazoa"/>
        </authorList>
    </citation>
    <scope>IDENTIFICATION</scope>
    <source>
        <strain evidence="8">IAEA</strain>
    </source>
</reference>
<feature type="compositionally biased region" description="Low complexity" evidence="6">
    <location>
        <begin position="499"/>
        <end position="517"/>
    </location>
</feature>
<evidence type="ECO:0000256" key="6">
    <source>
        <dbReference type="SAM" id="MobiDB-lite"/>
    </source>
</evidence>
<feature type="region of interest" description="Disordered" evidence="6">
    <location>
        <begin position="580"/>
        <end position="753"/>
    </location>
</feature>
<accession>A0A1A9WBC9</accession>
<feature type="compositionally biased region" description="Polar residues" evidence="6">
    <location>
        <begin position="604"/>
        <end position="613"/>
    </location>
</feature>
<evidence type="ECO:0000256" key="5">
    <source>
        <dbReference type="ARBA" id="ARBA00030146"/>
    </source>
</evidence>
<comment type="subcellular location">
    <subcellularLocation>
        <location evidence="1">Nucleus</location>
    </subcellularLocation>
</comment>
<feature type="domain" description="BRCT" evidence="7">
    <location>
        <begin position="6"/>
        <end position="93"/>
    </location>
</feature>
<feature type="domain" description="BRCT" evidence="7">
    <location>
        <begin position="1445"/>
        <end position="1514"/>
    </location>
</feature>
<dbReference type="Pfam" id="PF16589">
    <property type="entry name" value="BRCT_2"/>
    <property type="match status" value="1"/>
</dbReference>
<feature type="compositionally biased region" description="Low complexity" evidence="6">
    <location>
        <begin position="642"/>
        <end position="717"/>
    </location>
</feature>
<proteinExistence type="predicted"/>
<dbReference type="GO" id="GO:0006974">
    <property type="term" value="P:DNA damage response"/>
    <property type="evidence" value="ECO:0007669"/>
    <property type="project" value="UniProtKB-KW"/>
</dbReference>
<evidence type="ECO:0000256" key="2">
    <source>
        <dbReference type="ARBA" id="ARBA00022763"/>
    </source>
</evidence>